<dbReference type="GO" id="GO:0032787">
    <property type="term" value="P:monocarboxylic acid metabolic process"/>
    <property type="evidence" value="ECO:0007669"/>
    <property type="project" value="UniProtKB-ARBA"/>
</dbReference>
<dbReference type="PANTHER" id="PTHR42879">
    <property type="entry name" value="3-OXOACYL-(ACYL-CARRIER-PROTEIN) REDUCTASE"/>
    <property type="match status" value="1"/>
</dbReference>
<dbReference type="InterPro" id="IPR050259">
    <property type="entry name" value="SDR"/>
</dbReference>
<dbReference type="AlphaFoldDB" id="A0A382V175"/>
<dbReference type="InterPro" id="IPR020904">
    <property type="entry name" value="Sc_DH/Rdtase_CS"/>
</dbReference>
<evidence type="ECO:0000313" key="3">
    <source>
        <dbReference type="EMBL" id="SVD40306.1"/>
    </source>
</evidence>
<keyword evidence="2" id="KW-0560">Oxidoreductase</keyword>
<protein>
    <recommendedName>
        <fullName evidence="4">3-oxoacyl-[acyl-carrier-protein] reductase</fullName>
    </recommendedName>
</protein>
<reference evidence="3" key="1">
    <citation type="submission" date="2018-05" db="EMBL/GenBank/DDBJ databases">
        <authorList>
            <person name="Lanie J.A."/>
            <person name="Ng W.-L."/>
            <person name="Kazmierczak K.M."/>
            <person name="Andrzejewski T.M."/>
            <person name="Davidsen T.M."/>
            <person name="Wayne K.J."/>
            <person name="Tettelin H."/>
            <person name="Glass J.I."/>
            <person name="Rusch D."/>
            <person name="Podicherti R."/>
            <person name="Tsui H.-C.T."/>
            <person name="Winkler M.E."/>
        </authorList>
    </citation>
    <scope>NUCLEOTIDE SEQUENCE</scope>
</reference>
<dbReference type="GO" id="GO:0016491">
    <property type="term" value="F:oxidoreductase activity"/>
    <property type="evidence" value="ECO:0007669"/>
    <property type="project" value="UniProtKB-KW"/>
</dbReference>
<organism evidence="3">
    <name type="scientific">marine metagenome</name>
    <dbReference type="NCBI Taxonomy" id="408172"/>
    <lineage>
        <taxon>unclassified sequences</taxon>
        <taxon>metagenomes</taxon>
        <taxon>ecological metagenomes</taxon>
    </lineage>
</organism>
<dbReference type="NCBIfam" id="NF009466">
    <property type="entry name" value="PRK12826.1-2"/>
    <property type="match status" value="1"/>
</dbReference>
<dbReference type="Gene3D" id="3.40.50.720">
    <property type="entry name" value="NAD(P)-binding Rossmann-like Domain"/>
    <property type="match status" value="1"/>
</dbReference>
<gene>
    <name evidence="3" type="ORF">METZ01_LOCUS393160</name>
</gene>
<feature type="non-terminal residue" evidence="3">
    <location>
        <position position="1"/>
    </location>
</feature>
<dbReference type="FunFam" id="3.40.50.720:FF:000173">
    <property type="entry name" value="3-oxoacyl-[acyl-carrier protein] reductase"/>
    <property type="match status" value="1"/>
</dbReference>
<dbReference type="PANTHER" id="PTHR42879:SF2">
    <property type="entry name" value="3-OXOACYL-[ACYL-CARRIER-PROTEIN] REDUCTASE FABG"/>
    <property type="match status" value="1"/>
</dbReference>
<dbReference type="InterPro" id="IPR002347">
    <property type="entry name" value="SDR_fam"/>
</dbReference>
<accession>A0A382V175</accession>
<proteinExistence type="inferred from homology"/>
<evidence type="ECO:0000256" key="1">
    <source>
        <dbReference type="ARBA" id="ARBA00006484"/>
    </source>
</evidence>
<dbReference type="Pfam" id="PF13561">
    <property type="entry name" value="adh_short_C2"/>
    <property type="match status" value="1"/>
</dbReference>
<dbReference type="PROSITE" id="PS00061">
    <property type="entry name" value="ADH_SHORT"/>
    <property type="match status" value="1"/>
</dbReference>
<name>A0A382V175_9ZZZZ</name>
<comment type="similarity">
    <text evidence="1">Belongs to the short-chain dehydrogenases/reductases (SDR) family.</text>
</comment>
<dbReference type="EMBL" id="UINC01148432">
    <property type="protein sequence ID" value="SVD40306.1"/>
    <property type="molecule type" value="Genomic_DNA"/>
</dbReference>
<dbReference type="PRINTS" id="PR00080">
    <property type="entry name" value="SDRFAMILY"/>
</dbReference>
<sequence length="199" mass="21339">ALVSQGYRALAIQADVSSKTDVETLVEKTLSEFGKIDILINNAGITRDTLLMRMKDEDWEAVIQTNLTGAAYCTREVIRPMIRQKTGCIINISSIVGIVGNAGQANYAAAKAGMVGLTKSVAKEVANRGIRVNAIAPGFITTDMTAEFSEENRQKILDLIPMRSFGSVEDVAEVSKFLASSSAQYITGQVIQVDGGMGM</sequence>
<evidence type="ECO:0008006" key="4">
    <source>
        <dbReference type="Google" id="ProtNLM"/>
    </source>
</evidence>
<dbReference type="PRINTS" id="PR00081">
    <property type="entry name" value="GDHRDH"/>
</dbReference>
<dbReference type="InterPro" id="IPR036291">
    <property type="entry name" value="NAD(P)-bd_dom_sf"/>
</dbReference>
<evidence type="ECO:0000256" key="2">
    <source>
        <dbReference type="ARBA" id="ARBA00023002"/>
    </source>
</evidence>
<dbReference type="SUPFAM" id="SSF51735">
    <property type="entry name" value="NAD(P)-binding Rossmann-fold domains"/>
    <property type="match status" value="1"/>
</dbReference>